<evidence type="ECO:0000256" key="4">
    <source>
        <dbReference type="ARBA" id="ARBA00022827"/>
    </source>
</evidence>
<dbReference type="PANTHER" id="PTHR10961">
    <property type="entry name" value="PEROXISOMAL SARCOSINE OXIDASE"/>
    <property type="match status" value="1"/>
</dbReference>
<dbReference type="Gene3D" id="3.50.50.60">
    <property type="entry name" value="FAD/NAD(P)-binding domain"/>
    <property type="match status" value="1"/>
</dbReference>
<dbReference type="STRING" id="1380566.A0A179FBP7"/>
<dbReference type="AlphaFoldDB" id="A0A179FBP7"/>
<proteinExistence type="inferred from homology"/>
<evidence type="ECO:0000256" key="1">
    <source>
        <dbReference type="ARBA" id="ARBA00001974"/>
    </source>
</evidence>
<dbReference type="EMBL" id="LSBJ02000006">
    <property type="protein sequence ID" value="OAQ62701.1"/>
    <property type="molecule type" value="Genomic_DNA"/>
</dbReference>
<feature type="compositionally biased region" description="Basic and acidic residues" evidence="6">
    <location>
        <begin position="418"/>
        <end position="429"/>
    </location>
</feature>
<comment type="caution">
    <text evidence="8">The sequence shown here is derived from an EMBL/GenBank/DDBJ whole genome shotgun (WGS) entry which is preliminary data.</text>
</comment>
<feature type="region of interest" description="Disordered" evidence="6">
    <location>
        <begin position="407"/>
        <end position="429"/>
    </location>
</feature>
<dbReference type="GO" id="GO:0051698">
    <property type="term" value="F:saccharopine oxidase activity"/>
    <property type="evidence" value="ECO:0007669"/>
    <property type="project" value="TreeGrafter"/>
</dbReference>
<dbReference type="Pfam" id="PF01266">
    <property type="entry name" value="DAO"/>
    <property type="match status" value="1"/>
</dbReference>
<sequence>MPGDIPLNKDSSILIIGAGTFGISTAYHLAKRGYSNITCVDRQPYPSVDSAGYDLNKIVRTEYDEPLYVDLALEALDAWRRPEWEGIFHETGRMSTTAGNEQAEKHLRDSYENLTKAGQANGLEFVQGRDQITRQVPQLQNSLHLDNWKGLYNRQGGWVHARKALEKWAAKAQQLGVKFISGPQGTMTGLSINAQGSFTGIKVASGDVIRADQYVLSTGAASPEVLPELSEQLWSKCWTLAHIELTEEEVAEWKGIPVIDHFELGFTFEPDPETRRMKICDNNPGYQYRMGTYTDDSGKQTHYSIPRYASAHPEDGIPAEAAAAINRFIDVVMPQFSGRPLLDARVCWCTDTPDGHWLIDRHPVYNSLLLATGDSGHAFKMFPIIGDYIADALEGRPRGLKKEWRYGSRKQKSVSTRPDTEIKDLRDVL</sequence>
<dbReference type="PANTHER" id="PTHR10961:SF26">
    <property type="entry name" value="L-SACCHAROPINE OXIDASE"/>
    <property type="match status" value="1"/>
</dbReference>
<keyword evidence="4" id="KW-0274">FAD</keyword>
<dbReference type="InterPro" id="IPR045170">
    <property type="entry name" value="MTOX"/>
</dbReference>
<dbReference type="GeneID" id="28853403"/>
<evidence type="ECO:0000259" key="7">
    <source>
        <dbReference type="Pfam" id="PF01266"/>
    </source>
</evidence>
<name>A0A179FBP7_METCM</name>
<keyword evidence="9" id="KW-1185">Reference proteome</keyword>
<evidence type="ECO:0000256" key="2">
    <source>
        <dbReference type="ARBA" id="ARBA00010989"/>
    </source>
</evidence>
<reference evidence="8 9" key="1">
    <citation type="journal article" date="2016" name="PLoS Pathog.">
        <title>Biosynthesis of antibiotic leucinostatins in bio-control fungus Purpureocillium lilacinum and their inhibition on phytophthora revealed by genome mining.</title>
        <authorList>
            <person name="Wang G."/>
            <person name="Liu Z."/>
            <person name="Lin R."/>
            <person name="Li E."/>
            <person name="Mao Z."/>
            <person name="Ling J."/>
            <person name="Yang Y."/>
            <person name="Yin W.B."/>
            <person name="Xie B."/>
        </authorList>
    </citation>
    <scope>NUCLEOTIDE SEQUENCE [LARGE SCALE GENOMIC DNA]</scope>
    <source>
        <strain evidence="8">170</strain>
    </source>
</reference>
<accession>A0A179FBP7</accession>
<dbReference type="SUPFAM" id="SSF51905">
    <property type="entry name" value="FAD/NAD(P)-binding domain"/>
    <property type="match status" value="1"/>
</dbReference>
<keyword evidence="5" id="KW-0560">Oxidoreductase</keyword>
<dbReference type="InterPro" id="IPR006076">
    <property type="entry name" value="FAD-dep_OxRdtase"/>
</dbReference>
<dbReference type="RefSeq" id="XP_018140281.1">
    <property type="nucleotide sequence ID" value="XM_018289409.1"/>
</dbReference>
<evidence type="ECO:0000313" key="9">
    <source>
        <dbReference type="Proteomes" id="UP000078397"/>
    </source>
</evidence>
<dbReference type="OrthoDB" id="2219495at2759"/>
<evidence type="ECO:0000256" key="5">
    <source>
        <dbReference type="ARBA" id="ARBA00023002"/>
    </source>
</evidence>
<dbReference type="GO" id="GO:0050660">
    <property type="term" value="F:flavin adenine dinucleotide binding"/>
    <property type="evidence" value="ECO:0007669"/>
    <property type="project" value="InterPro"/>
</dbReference>
<dbReference type="Proteomes" id="UP000078397">
    <property type="component" value="Unassembled WGS sequence"/>
</dbReference>
<gene>
    <name evidence="8" type="ORF">VFPPC_11147</name>
</gene>
<evidence type="ECO:0000256" key="3">
    <source>
        <dbReference type="ARBA" id="ARBA00022630"/>
    </source>
</evidence>
<comment type="similarity">
    <text evidence="2">Belongs to the MSOX/MTOX family.</text>
</comment>
<keyword evidence="3" id="KW-0285">Flavoprotein</keyword>
<dbReference type="KEGG" id="pchm:VFPPC_11147"/>
<organism evidence="8 9">
    <name type="scientific">Pochonia chlamydosporia 170</name>
    <dbReference type="NCBI Taxonomy" id="1380566"/>
    <lineage>
        <taxon>Eukaryota</taxon>
        <taxon>Fungi</taxon>
        <taxon>Dikarya</taxon>
        <taxon>Ascomycota</taxon>
        <taxon>Pezizomycotina</taxon>
        <taxon>Sordariomycetes</taxon>
        <taxon>Hypocreomycetidae</taxon>
        <taxon>Hypocreales</taxon>
        <taxon>Clavicipitaceae</taxon>
        <taxon>Pochonia</taxon>
    </lineage>
</organism>
<protein>
    <submittedName>
        <fullName evidence="8">Sarcosine oxidase</fullName>
    </submittedName>
</protein>
<comment type="cofactor">
    <cofactor evidence="1">
        <name>FAD</name>
        <dbReference type="ChEBI" id="CHEBI:57692"/>
    </cofactor>
</comment>
<dbReference type="Gene3D" id="3.30.9.10">
    <property type="entry name" value="D-Amino Acid Oxidase, subunit A, domain 2"/>
    <property type="match status" value="1"/>
</dbReference>
<dbReference type="GO" id="GO:0008115">
    <property type="term" value="F:sarcosine oxidase activity"/>
    <property type="evidence" value="ECO:0007669"/>
    <property type="project" value="TreeGrafter"/>
</dbReference>
<evidence type="ECO:0000313" key="8">
    <source>
        <dbReference type="EMBL" id="OAQ62701.1"/>
    </source>
</evidence>
<feature type="domain" description="FAD dependent oxidoreductase" evidence="7">
    <location>
        <begin position="13"/>
        <end position="391"/>
    </location>
</feature>
<dbReference type="InterPro" id="IPR036188">
    <property type="entry name" value="FAD/NAD-bd_sf"/>
</dbReference>
<evidence type="ECO:0000256" key="6">
    <source>
        <dbReference type="SAM" id="MobiDB-lite"/>
    </source>
</evidence>